<protein>
    <submittedName>
        <fullName evidence="1">Uncharacterized protein</fullName>
    </submittedName>
</protein>
<proteinExistence type="predicted"/>
<dbReference type="EMBL" id="WISP01000165">
    <property type="protein sequence ID" value="MQW06362.1"/>
    <property type="molecule type" value="Genomic_DNA"/>
</dbReference>
<accession>A0A6A7ZXH8</accession>
<reference evidence="1" key="1">
    <citation type="journal article" date="2013" name="Genome Biol.">
        <title>Comparative genomics of the core and accessory genomes of 48 Sinorhizobium strains comprising five genospecies.</title>
        <authorList>
            <person name="Sugawara M."/>
            <person name="Epstein B."/>
            <person name="Badgley B.D."/>
            <person name="Unno T."/>
            <person name="Xu L."/>
            <person name="Reese J."/>
            <person name="Gyaneshwar P."/>
            <person name="Denny R."/>
            <person name="Mudge J."/>
            <person name="Bharti A.K."/>
            <person name="Farmer A.D."/>
            <person name="May G.D."/>
            <person name="Woodward J.E."/>
            <person name="Medigue C."/>
            <person name="Vallenet D."/>
            <person name="Lajus A."/>
            <person name="Rouy Z."/>
            <person name="Martinez-Vaz B."/>
            <person name="Tiffin P."/>
            <person name="Young N.D."/>
            <person name="Sadowsky M.J."/>
        </authorList>
    </citation>
    <scope>NUCLEOTIDE SEQUENCE</scope>
    <source>
        <strain evidence="1">M30</strain>
    </source>
</reference>
<organism evidence="1">
    <name type="scientific">Rhizobium meliloti</name>
    <name type="common">Ensifer meliloti</name>
    <name type="synonym">Sinorhizobium meliloti</name>
    <dbReference type="NCBI Taxonomy" id="382"/>
    <lineage>
        <taxon>Bacteria</taxon>
        <taxon>Pseudomonadati</taxon>
        <taxon>Pseudomonadota</taxon>
        <taxon>Alphaproteobacteria</taxon>
        <taxon>Hyphomicrobiales</taxon>
        <taxon>Rhizobiaceae</taxon>
        <taxon>Sinorhizobium/Ensifer group</taxon>
        <taxon>Sinorhizobium</taxon>
    </lineage>
</organism>
<comment type="caution">
    <text evidence="1">The sequence shown here is derived from an EMBL/GenBank/DDBJ whole genome shotgun (WGS) entry which is preliminary data.</text>
</comment>
<evidence type="ECO:0000313" key="1">
    <source>
        <dbReference type="EMBL" id="MQW06362.1"/>
    </source>
</evidence>
<sequence length="85" mass="9873">MREYERQIAITNHGPVATATLKVVRLPTSWYAVIWESPERYASFSQDRTELNGGHEHLGDDDFLDRVRIVASFTQNIDFDYAEVR</sequence>
<name>A0A6A7ZXH8_RHIML</name>
<gene>
    <name evidence="1" type="ORF">GHK45_22325</name>
</gene>
<dbReference type="RefSeq" id="WP_153318563.1">
    <property type="nucleotide sequence ID" value="NZ_WISP01000165.1"/>
</dbReference>
<dbReference type="AlphaFoldDB" id="A0A6A7ZXH8"/>